<sequence length="265" mass="29374">MIGLGTYAYFWQHSDRAPEPLSLVGAFEDTRAQGVDLFQICDYAPLERMSDDEVRDAAAAARDLGLTIELGTKGIVPAHLSRFLELAAIFDARLVRSMLYGPDSRPTLDEAETWLRDSIRSYEAAGVTLALETYEQVPTADLIGIIERVGSPNLGICLDPANVVAQLENPKTCVEQTAALTKNVHVKDFAFARQPGWVGFTYSGAAMGTGLHDYAQLLAAVQPRERGINEIVEHWLPWQDDAETTIRTEREWTRTALEYLRSTTS</sequence>
<dbReference type="PANTHER" id="PTHR12110:SF52">
    <property type="entry name" value="XYLOSE ISOMERASE"/>
    <property type="match status" value="1"/>
</dbReference>
<evidence type="ECO:0000313" key="3">
    <source>
        <dbReference type="EMBL" id="XBX80578.1"/>
    </source>
</evidence>
<protein>
    <submittedName>
        <fullName evidence="3">TIM barrel protein</fullName>
    </submittedName>
</protein>
<keyword evidence="1" id="KW-0119">Carbohydrate metabolism</keyword>
<dbReference type="RefSeq" id="WP_350353379.1">
    <property type="nucleotide sequence ID" value="NZ_CP158357.1"/>
</dbReference>
<feature type="domain" description="Xylose isomerase-like TIM barrel" evidence="2">
    <location>
        <begin position="28"/>
        <end position="255"/>
    </location>
</feature>
<dbReference type="AlphaFoldDB" id="A0AAU7W2A0"/>
<name>A0AAU7W2A0_9MICO</name>
<organism evidence="3">
    <name type="scientific">Microbacterium sp. A8/3-1</name>
    <dbReference type="NCBI Taxonomy" id="3160749"/>
    <lineage>
        <taxon>Bacteria</taxon>
        <taxon>Bacillati</taxon>
        <taxon>Actinomycetota</taxon>
        <taxon>Actinomycetes</taxon>
        <taxon>Micrococcales</taxon>
        <taxon>Microbacteriaceae</taxon>
        <taxon>Microbacterium</taxon>
    </lineage>
</organism>
<evidence type="ECO:0000259" key="2">
    <source>
        <dbReference type="Pfam" id="PF01261"/>
    </source>
</evidence>
<dbReference type="PANTHER" id="PTHR12110">
    <property type="entry name" value="HYDROXYPYRUVATE ISOMERASE"/>
    <property type="match status" value="1"/>
</dbReference>
<proteinExistence type="predicted"/>
<dbReference type="InterPro" id="IPR050312">
    <property type="entry name" value="IolE/XylAMocC-like"/>
</dbReference>
<dbReference type="InterPro" id="IPR036237">
    <property type="entry name" value="Xyl_isomerase-like_sf"/>
</dbReference>
<dbReference type="Gene3D" id="3.20.20.150">
    <property type="entry name" value="Divalent-metal-dependent TIM barrel enzymes"/>
    <property type="match status" value="1"/>
</dbReference>
<accession>A0AAU7W2A0</accession>
<reference evidence="3" key="1">
    <citation type="submission" date="2024-06" db="EMBL/GenBank/DDBJ databases">
        <title>Draft genome sequence of Microbacterium sp. strain A8/3-1, isolated from Oxytropis tragacanthoides Fisch. ex DC. Root nodules in the Altai region of Russia.</title>
        <authorList>
            <person name="Sazanova A."/>
            <person name="Guro P."/>
            <person name="Kuznetsova I."/>
            <person name="Belimov A."/>
            <person name="Safronova V."/>
        </authorList>
    </citation>
    <scope>NUCLEOTIDE SEQUENCE</scope>
    <source>
        <strain evidence="3">A8/3-1</strain>
    </source>
</reference>
<dbReference type="SUPFAM" id="SSF51658">
    <property type="entry name" value="Xylose isomerase-like"/>
    <property type="match status" value="1"/>
</dbReference>
<dbReference type="Pfam" id="PF01261">
    <property type="entry name" value="AP_endonuc_2"/>
    <property type="match status" value="1"/>
</dbReference>
<gene>
    <name evidence="3" type="ORF">ABS642_10940</name>
</gene>
<dbReference type="EMBL" id="CP158357">
    <property type="protein sequence ID" value="XBX80578.1"/>
    <property type="molecule type" value="Genomic_DNA"/>
</dbReference>
<dbReference type="InterPro" id="IPR013022">
    <property type="entry name" value="Xyl_isomerase-like_TIM-brl"/>
</dbReference>
<evidence type="ECO:0000256" key="1">
    <source>
        <dbReference type="ARBA" id="ARBA00023277"/>
    </source>
</evidence>